<feature type="transmembrane region" description="Helical" evidence="1">
    <location>
        <begin position="47"/>
        <end position="68"/>
    </location>
</feature>
<gene>
    <name evidence="2" type="ORF">GCM10025751_42640</name>
</gene>
<dbReference type="Proteomes" id="UP001501729">
    <property type="component" value="Unassembled WGS sequence"/>
</dbReference>
<proteinExistence type="predicted"/>
<evidence type="ECO:0000256" key="1">
    <source>
        <dbReference type="SAM" id="Phobius"/>
    </source>
</evidence>
<dbReference type="AlphaFoldDB" id="A0AAV3UMK4"/>
<protein>
    <submittedName>
        <fullName evidence="2">Uncharacterized protein</fullName>
    </submittedName>
</protein>
<evidence type="ECO:0000313" key="3">
    <source>
        <dbReference type="Proteomes" id="UP001501729"/>
    </source>
</evidence>
<dbReference type="EMBL" id="BAABKX010000016">
    <property type="protein sequence ID" value="GAA5059020.1"/>
    <property type="molecule type" value="Genomic_DNA"/>
</dbReference>
<keyword evidence="3" id="KW-1185">Reference proteome</keyword>
<keyword evidence="1" id="KW-0812">Transmembrane</keyword>
<comment type="caution">
    <text evidence="2">The sequence shown here is derived from an EMBL/GenBank/DDBJ whole genome shotgun (WGS) entry which is preliminary data.</text>
</comment>
<dbReference type="GeneID" id="68616447"/>
<name>A0AAV3UMK4_9EURY</name>
<keyword evidence="1" id="KW-0472">Membrane</keyword>
<keyword evidence="1" id="KW-1133">Transmembrane helix</keyword>
<reference evidence="2 3" key="1">
    <citation type="journal article" date="2019" name="Int. J. Syst. Evol. Microbiol.">
        <title>The Global Catalogue of Microorganisms (GCM) 10K type strain sequencing project: providing services to taxonomists for standard genome sequencing and annotation.</title>
        <authorList>
            <consortium name="The Broad Institute Genomics Platform"/>
            <consortium name="The Broad Institute Genome Sequencing Center for Infectious Disease"/>
            <person name="Wu L."/>
            <person name="Ma J."/>
        </authorList>
    </citation>
    <scope>NUCLEOTIDE SEQUENCE [LARGE SCALE GENOMIC DNA]</scope>
    <source>
        <strain evidence="2 3">JCM 17504</strain>
    </source>
</reference>
<evidence type="ECO:0000313" key="2">
    <source>
        <dbReference type="EMBL" id="GAA5059020.1"/>
    </source>
</evidence>
<feature type="transmembrane region" description="Helical" evidence="1">
    <location>
        <begin position="80"/>
        <end position="101"/>
    </location>
</feature>
<feature type="transmembrane region" description="Helical" evidence="1">
    <location>
        <begin position="12"/>
        <end position="35"/>
    </location>
</feature>
<sequence length="102" mass="11546">MDVFEDQRQKEQTAGFIGLLIAGLFLWRTLSAYAMQWQGLFRMPSGLWFVITTTTCLALLIWSVGHLIGDYRHNQLYSRLIGILSSLAVGSILVFVGYIFAQ</sequence>
<organism evidence="2 3">
    <name type="scientific">Haladaptatus pallidirubidus</name>
    <dbReference type="NCBI Taxonomy" id="1008152"/>
    <lineage>
        <taxon>Archaea</taxon>
        <taxon>Methanobacteriati</taxon>
        <taxon>Methanobacteriota</taxon>
        <taxon>Stenosarchaea group</taxon>
        <taxon>Halobacteria</taxon>
        <taxon>Halobacteriales</taxon>
        <taxon>Haladaptataceae</taxon>
        <taxon>Haladaptatus</taxon>
    </lineage>
</organism>
<accession>A0AAV3UMK4</accession>
<dbReference type="RefSeq" id="WP_227778085.1">
    <property type="nucleotide sequence ID" value="NZ_BAABKX010000016.1"/>
</dbReference>